<evidence type="ECO:0000313" key="4">
    <source>
        <dbReference type="Proteomes" id="UP000220527"/>
    </source>
</evidence>
<dbReference type="EMBL" id="NQWI01000050">
    <property type="protein sequence ID" value="PDW02835.1"/>
    <property type="molecule type" value="Genomic_DNA"/>
</dbReference>
<keyword evidence="1" id="KW-0472">Membrane</keyword>
<proteinExistence type="predicted"/>
<accession>A0A2A6RIX3</accession>
<evidence type="ECO:0000256" key="1">
    <source>
        <dbReference type="SAM" id="Phobius"/>
    </source>
</evidence>
<keyword evidence="4" id="KW-1185">Reference proteome</keyword>
<dbReference type="AlphaFoldDB" id="A0A2A6RIX3"/>
<feature type="transmembrane region" description="Helical" evidence="1">
    <location>
        <begin position="108"/>
        <end position="127"/>
    </location>
</feature>
<dbReference type="Proteomes" id="UP000220527">
    <property type="component" value="Unassembled WGS sequence"/>
</dbReference>
<feature type="transmembrane region" description="Helical" evidence="1">
    <location>
        <begin position="275"/>
        <end position="291"/>
    </location>
</feature>
<feature type="transmembrane region" description="Helical" evidence="1">
    <location>
        <begin position="47"/>
        <end position="70"/>
    </location>
</feature>
<feature type="domain" description="CAAX prenyl protease 2/Lysostaphin resistance protein A-like" evidence="2">
    <location>
        <begin position="237"/>
        <end position="334"/>
    </location>
</feature>
<dbReference type="OrthoDB" id="3609935at2"/>
<name>A0A2A6RIX3_9CHLR</name>
<dbReference type="GO" id="GO:0004175">
    <property type="term" value="F:endopeptidase activity"/>
    <property type="evidence" value="ECO:0007669"/>
    <property type="project" value="UniProtKB-ARBA"/>
</dbReference>
<feature type="transmembrane region" description="Helical" evidence="1">
    <location>
        <begin position="163"/>
        <end position="183"/>
    </location>
</feature>
<keyword evidence="1" id="KW-0812">Transmembrane</keyword>
<sequence length="339" mass="35625">MPRKNDWRYPTDAFGLPEGLLAALVGAALLVGTFALASYPIPMSAAARWGSLTTFTLLALAVTLPGCAALYDGLGRVVRHDLRAFGVLLALLPVLYVAYAQTVRALDLSGMLAALAITLLPAVMLVRARSQRQPTPLDAIGLGYLAVALWLGLLPPLTLPEHMGLVGFFELASIPLLLLLFAVRGWPGVGYSWHLSPRELRTALLAGVVALLLVGSSGWASGNLSLVSPLPTAGTLLLGAVKAYFFVALPVELLLRSGIQQGLARAMEGGSLDAVSPWLALISAATVWAALGMLRGGWFGMFSGAAIGLAGGWTYMRTGKVTAAAISHFLIVWMLESVT</sequence>
<dbReference type="Pfam" id="PF02517">
    <property type="entry name" value="Rce1-like"/>
    <property type="match status" value="1"/>
</dbReference>
<keyword evidence="1" id="KW-1133">Transmembrane helix</keyword>
<dbReference type="RefSeq" id="WP_097644316.1">
    <property type="nucleotide sequence ID" value="NZ_NQWI01000050.1"/>
</dbReference>
<gene>
    <name evidence="3" type="ORF">CJ255_11855</name>
</gene>
<evidence type="ECO:0000259" key="2">
    <source>
        <dbReference type="Pfam" id="PF02517"/>
    </source>
</evidence>
<dbReference type="GO" id="GO:0080120">
    <property type="term" value="P:CAAX-box protein maturation"/>
    <property type="evidence" value="ECO:0007669"/>
    <property type="project" value="UniProtKB-ARBA"/>
</dbReference>
<feature type="transmembrane region" description="Helical" evidence="1">
    <location>
        <begin position="20"/>
        <end position="41"/>
    </location>
</feature>
<dbReference type="InterPro" id="IPR003675">
    <property type="entry name" value="Rce1/LyrA-like_dom"/>
</dbReference>
<organism evidence="3 4">
    <name type="scientific">Candidatus Viridilinea mediisalina</name>
    <dbReference type="NCBI Taxonomy" id="2024553"/>
    <lineage>
        <taxon>Bacteria</taxon>
        <taxon>Bacillati</taxon>
        <taxon>Chloroflexota</taxon>
        <taxon>Chloroflexia</taxon>
        <taxon>Chloroflexales</taxon>
        <taxon>Chloroflexineae</taxon>
        <taxon>Oscillochloridaceae</taxon>
        <taxon>Candidatus Viridilinea</taxon>
    </lineage>
</organism>
<feature type="transmembrane region" description="Helical" evidence="1">
    <location>
        <begin position="139"/>
        <end position="157"/>
    </location>
</feature>
<evidence type="ECO:0000313" key="3">
    <source>
        <dbReference type="EMBL" id="PDW02835.1"/>
    </source>
</evidence>
<feature type="transmembrane region" description="Helical" evidence="1">
    <location>
        <begin position="82"/>
        <end position="102"/>
    </location>
</feature>
<comment type="caution">
    <text evidence="3">The sequence shown here is derived from an EMBL/GenBank/DDBJ whole genome shotgun (WGS) entry which is preliminary data.</text>
</comment>
<feature type="transmembrane region" description="Helical" evidence="1">
    <location>
        <begin position="203"/>
        <end position="221"/>
    </location>
</feature>
<feature type="transmembrane region" description="Helical" evidence="1">
    <location>
        <begin position="233"/>
        <end position="255"/>
    </location>
</feature>
<protein>
    <recommendedName>
        <fullName evidence="2">CAAX prenyl protease 2/Lysostaphin resistance protein A-like domain-containing protein</fullName>
    </recommendedName>
</protein>
<reference evidence="4" key="1">
    <citation type="submission" date="2017-08" db="EMBL/GenBank/DDBJ databases">
        <authorList>
            <person name="Grouzdev D.S."/>
            <person name="Gaisin V.A."/>
            <person name="Rysina M.S."/>
            <person name="Gorlenko V.M."/>
        </authorList>
    </citation>
    <scope>NUCLEOTIDE SEQUENCE [LARGE SCALE GENOMIC DNA]</scope>
    <source>
        <strain evidence="4">Kir15-3F</strain>
    </source>
</reference>